<dbReference type="Gene3D" id="2.60.420.10">
    <property type="entry name" value="Maltose phosphorylase, domain 3"/>
    <property type="match status" value="1"/>
</dbReference>
<dbReference type="InterPro" id="IPR012341">
    <property type="entry name" value="6hp_glycosidase-like_sf"/>
</dbReference>
<evidence type="ECO:0000256" key="1">
    <source>
        <dbReference type="ARBA" id="ARBA00022676"/>
    </source>
</evidence>
<dbReference type="CDD" id="cd11753">
    <property type="entry name" value="GH94N_ChvB_NdvB_2_like"/>
    <property type="match status" value="1"/>
</dbReference>
<gene>
    <name evidence="5" type="ORF">ACFPME_05655</name>
</gene>
<keyword evidence="5" id="KW-0378">Hydrolase</keyword>
<evidence type="ECO:0000256" key="2">
    <source>
        <dbReference type="ARBA" id="ARBA00022679"/>
    </source>
</evidence>
<dbReference type="EMBL" id="JBHSMK010000003">
    <property type="protein sequence ID" value="MFC5436034.1"/>
    <property type="molecule type" value="Genomic_DNA"/>
</dbReference>
<evidence type="ECO:0000259" key="4">
    <source>
        <dbReference type="Pfam" id="PF17167"/>
    </source>
</evidence>
<accession>A0ABW0JJ35</accession>
<organism evidence="5 6">
    <name type="scientific">Rhodanobacter umsongensis</name>
    <dbReference type="NCBI Taxonomy" id="633153"/>
    <lineage>
        <taxon>Bacteria</taxon>
        <taxon>Pseudomonadati</taxon>
        <taxon>Pseudomonadota</taxon>
        <taxon>Gammaproteobacteria</taxon>
        <taxon>Lysobacterales</taxon>
        <taxon>Rhodanobacteraceae</taxon>
        <taxon>Rhodanobacter</taxon>
    </lineage>
</organism>
<dbReference type="SUPFAM" id="SSF48208">
    <property type="entry name" value="Six-hairpin glycosidases"/>
    <property type="match status" value="1"/>
</dbReference>
<protein>
    <submittedName>
        <fullName evidence="5">GH36-type glycosyl hydrolase domain-containing protein</fullName>
    </submittedName>
</protein>
<dbReference type="SMART" id="SM01068">
    <property type="entry name" value="CBM_X"/>
    <property type="match status" value="2"/>
</dbReference>
<keyword evidence="1" id="KW-0328">Glycosyltransferase</keyword>
<dbReference type="Gene3D" id="2.70.98.40">
    <property type="entry name" value="Glycoside hydrolase, family 65, N-terminal domain"/>
    <property type="match status" value="2"/>
</dbReference>
<dbReference type="Pfam" id="PF17167">
    <property type="entry name" value="Glyco_hydro_94"/>
    <property type="match status" value="1"/>
</dbReference>
<dbReference type="PANTHER" id="PTHR37469">
    <property type="entry name" value="CELLOBIONIC ACID PHOSPHORYLASE-RELATED"/>
    <property type="match status" value="1"/>
</dbReference>
<dbReference type="InterPro" id="IPR037824">
    <property type="entry name" value="GH94N_2_NdvB"/>
</dbReference>
<reference evidence="6" key="1">
    <citation type="journal article" date="2019" name="Int. J. Syst. Evol. Microbiol.">
        <title>The Global Catalogue of Microorganisms (GCM) 10K type strain sequencing project: providing services to taxonomists for standard genome sequencing and annotation.</title>
        <authorList>
            <consortium name="The Broad Institute Genomics Platform"/>
            <consortium name="The Broad Institute Genome Sequencing Center for Infectious Disease"/>
            <person name="Wu L."/>
            <person name="Ma J."/>
        </authorList>
    </citation>
    <scope>NUCLEOTIDE SEQUENCE [LARGE SCALE GENOMIC DNA]</scope>
    <source>
        <strain evidence="6">JCM 17130</strain>
    </source>
</reference>
<feature type="domain" description="Glycosyl hydrolase 94 supersandwich" evidence="3">
    <location>
        <begin position="11"/>
        <end position="281"/>
    </location>
</feature>
<evidence type="ECO:0000313" key="6">
    <source>
        <dbReference type="Proteomes" id="UP001596013"/>
    </source>
</evidence>
<dbReference type="InterPro" id="IPR037820">
    <property type="entry name" value="GH94N_NdvB"/>
</dbReference>
<comment type="caution">
    <text evidence="5">The sequence shown here is derived from an EMBL/GenBank/DDBJ whole genome shotgun (WGS) entry which is preliminary data.</text>
</comment>
<dbReference type="InterPro" id="IPR011013">
    <property type="entry name" value="Gal_mutarotase_sf_dom"/>
</dbReference>
<keyword evidence="6" id="KW-1185">Reference proteome</keyword>
<dbReference type="InterPro" id="IPR010383">
    <property type="entry name" value="Glyco_hydrolase_94_b-supersand"/>
</dbReference>
<name>A0ABW0JJ35_9GAMM</name>
<dbReference type="RefSeq" id="WP_377302979.1">
    <property type="nucleotide sequence ID" value="NZ_JBHSMK010000003.1"/>
</dbReference>
<feature type="domain" description="Glycosyl hydrolase 94 supersandwich" evidence="3">
    <location>
        <begin position="506"/>
        <end position="777"/>
    </location>
</feature>
<dbReference type="Proteomes" id="UP001596013">
    <property type="component" value="Unassembled WGS sequence"/>
</dbReference>
<evidence type="ECO:0000313" key="5">
    <source>
        <dbReference type="EMBL" id="MFC5436034.1"/>
    </source>
</evidence>
<dbReference type="CDD" id="cd11756">
    <property type="entry name" value="GH94N_ChvB_NdvB_1_like"/>
    <property type="match status" value="1"/>
</dbReference>
<dbReference type="PANTHER" id="PTHR37469:SF2">
    <property type="entry name" value="CELLOBIONIC ACID PHOSPHORYLASE"/>
    <property type="match status" value="1"/>
</dbReference>
<dbReference type="InterPro" id="IPR037018">
    <property type="entry name" value="GH65_N"/>
</dbReference>
<dbReference type="SUPFAM" id="SSF74650">
    <property type="entry name" value="Galactose mutarotase-like"/>
    <property type="match status" value="2"/>
</dbReference>
<keyword evidence="2" id="KW-0808">Transferase</keyword>
<evidence type="ECO:0000259" key="3">
    <source>
        <dbReference type="Pfam" id="PF06165"/>
    </source>
</evidence>
<dbReference type="InterPro" id="IPR008928">
    <property type="entry name" value="6-hairpin_glycosidase_sf"/>
</dbReference>
<sequence length="1295" mass="139843">MPSRPLPSASSTPTMHWLSNGDYAVALADSGSGYSRWRDLAVTRWREDPTVDGWGSYVLLRDEDGGAPWSASRQPYGHHTPDDAVDFSPGRASFSRRHLSVHSVLDIAVACTGDTELRRLTLSNHGDRTRSLSVTTYAELVLGAIGADNAHPAFSKMFVQTEWDAPGAMLLATRRQRDSSEPAIWAAQALRVHGPSVDAGTACDFETDRARFLGRGRGLRDALAMQPGATLSRSSGCVLDPIFSLRQSVTLDPGASITLLLWTRLADTREGALALAAQLDDPAIADRLFADAAAYAEAAQQHAGIDAVQAACFTRWMSALISSDASQRAAPDVLARGRGGPPTLWAAGISGDRPIMLLRLDDRSRLARVQDVLRAQSHWRSQRLAVDVVLLNGADGAAGDALHDLLAPLAGAQQAQLKAGEQLPKAELFALREQAIPEDLRNGLLTAARVLLDLAATTHAASAPAAAPLTPMAPPPGSAPVPVAARATAAAAEFANGYGGFTDAGRAYEIHLDGDRRPPAPWVNVIANPAFGFVVSAEGGGYAWSLNSQQNPLTPWPNDPVSDSPHEVLYLRDEDNGVLWSATASPIRVAGAKYVATHGKGWSRFASTAHGIELELLQCVPVRDSLKLSRLRLRNRSSRPRHLSVTGYVEWALGANGTTPAPYVATERDAMTGALFARNRWRADFGERVAFIDLAGTQHSMSGDRAGFLGPLGSVAQPAALRDGAPLNGRLGAGLDPCGALQTRIALPPNTQVDIVFMLGDAADAATAQALIGQYRATGIDAVLAELAAQWNGMLDTVQVRTPDRAMDILLNDWLLYQVTSCRLWARTAYYQASGAYGFRDQLQDVMALCVSRPDLARAHLLRAAGRQFAEGDVQHWWLPPRGQGIRTRISDDRNWLVYVAMHYVRVTGDTAVLDQVLPFLAGPPIPDGATDAFFQPSISGQQATVYEHCALALEVSLTRGAHGLPLIGTGDWNDGMNAVGAQGRGESSWLGWFLLGTIAMLAPLAERRGENARAQRWRGYADQLRQALERAWDGEWYRRGYYDDGTPLGSHESNECRIDTIAQSWSVMSGAADPLHAARAMASVDRLLIDHPNAIARLFTPPFDHPEENPGYIKGYPPGVRENGGQYTHGAIWSIFAWAGLGDGDRAGGLFDLLNPIHHSADAAAVERYKVEPYVACADVYSVAPHVGRGGWTWYTGSAAWLYRAGLEAVLGFHLQGDTLRIDPCIPKHWPGFQLTYRHRRQQRLTCYEVSVENPHGVCRGVANIDMDGQALDASAAVRLPDDGLTHRLRIRLG</sequence>
<dbReference type="Pfam" id="PF06165">
    <property type="entry name" value="GH94_b-supersand"/>
    <property type="match status" value="2"/>
</dbReference>
<dbReference type="Gene3D" id="1.50.10.10">
    <property type="match status" value="1"/>
</dbReference>
<dbReference type="InterPro" id="IPR052047">
    <property type="entry name" value="GH94_Enzymes"/>
</dbReference>
<dbReference type="InterPro" id="IPR033432">
    <property type="entry name" value="GH94_catalytic"/>
</dbReference>
<proteinExistence type="predicted"/>
<dbReference type="GO" id="GO:0016787">
    <property type="term" value="F:hydrolase activity"/>
    <property type="evidence" value="ECO:0007669"/>
    <property type="project" value="UniProtKB-KW"/>
</dbReference>
<feature type="domain" description="Glycosyl hydrolase 94 catalytic" evidence="4">
    <location>
        <begin position="791"/>
        <end position="1213"/>
    </location>
</feature>